<reference evidence="2 3" key="1">
    <citation type="submission" date="2013-11" db="EMBL/GenBank/DDBJ databases">
        <title>Genome sequencing of Stegodyphus mimosarum.</title>
        <authorList>
            <person name="Bechsgaard J."/>
        </authorList>
    </citation>
    <scope>NUCLEOTIDE SEQUENCE [LARGE SCALE GENOMIC DNA]</scope>
</reference>
<dbReference type="AlphaFoldDB" id="A0A087UQX2"/>
<dbReference type="Pfam" id="PF00515">
    <property type="entry name" value="TPR_1"/>
    <property type="match status" value="1"/>
</dbReference>
<evidence type="ECO:0000256" key="1">
    <source>
        <dbReference type="PROSITE-ProRule" id="PRU00339"/>
    </source>
</evidence>
<evidence type="ECO:0000313" key="3">
    <source>
        <dbReference type="Proteomes" id="UP000054359"/>
    </source>
</evidence>
<sequence length="37" mass="4181">DDSNPDLYFNLGVVLMDQGRNVEALELFNKALDIEPD</sequence>
<dbReference type="InterPro" id="IPR019734">
    <property type="entry name" value="TPR_rpt"/>
</dbReference>
<dbReference type="PROSITE" id="PS50005">
    <property type="entry name" value="TPR"/>
    <property type="match status" value="1"/>
</dbReference>
<keyword evidence="3" id="KW-1185">Reference proteome</keyword>
<gene>
    <name evidence="2" type="ORF">X975_12119</name>
</gene>
<feature type="repeat" description="TPR" evidence="1">
    <location>
        <begin position="5"/>
        <end position="37"/>
    </location>
</feature>
<organism evidence="2 3">
    <name type="scientific">Stegodyphus mimosarum</name>
    <name type="common">African social velvet spider</name>
    <dbReference type="NCBI Taxonomy" id="407821"/>
    <lineage>
        <taxon>Eukaryota</taxon>
        <taxon>Metazoa</taxon>
        <taxon>Ecdysozoa</taxon>
        <taxon>Arthropoda</taxon>
        <taxon>Chelicerata</taxon>
        <taxon>Arachnida</taxon>
        <taxon>Araneae</taxon>
        <taxon>Araneomorphae</taxon>
        <taxon>Entelegynae</taxon>
        <taxon>Eresoidea</taxon>
        <taxon>Eresidae</taxon>
        <taxon>Stegodyphus</taxon>
    </lineage>
</organism>
<dbReference type="SUPFAM" id="SSF48452">
    <property type="entry name" value="TPR-like"/>
    <property type="match status" value="1"/>
</dbReference>
<dbReference type="PROSITE" id="PS50293">
    <property type="entry name" value="TPR_REGION"/>
    <property type="match status" value="1"/>
</dbReference>
<feature type="non-terminal residue" evidence="2">
    <location>
        <position position="37"/>
    </location>
</feature>
<dbReference type="OrthoDB" id="6430112at2759"/>
<feature type="non-terminal residue" evidence="2">
    <location>
        <position position="1"/>
    </location>
</feature>
<protein>
    <submittedName>
        <fullName evidence="2">Uncharacterized protein</fullName>
    </submittedName>
</protein>
<dbReference type="Proteomes" id="UP000054359">
    <property type="component" value="Unassembled WGS sequence"/>
</dbReference>
<accession>A0A087UQX2</accession>
<name>A0A087UQX2_STEMI</name>
<dbReference type="EMBL" id="KK121125">
    <property type="protein sequence ID" value="KFM79761.1"/>
    <property type="molecule type" value="Genomic_DNA"/>
</dbReference>
<dbReference type="InterPro" id="IPR011990">
    <property type="entry name" value="TPR-like_helical_dom_sf"/>
</dbReference>
<dbReference type="Gene3D" id="1.25.40.10">
    <property type="entry name" value="Tetratricopeptide repeat domain"/>
    <property type="match status" value="1"/>
</dbReference>
<keyword evidence="1" id="KW-0802">TPR repeat</keyword>
<proteinExistence type="predicted"/>
<evidence type="ECO:0000313" key="2">
    <source>
        <dbReference type="EMBL" id="KFM79761.1"/>
    </source>
</evidence>